<evidence type="ECO:0000256" key="1">
    <source>
        <dbReference type="SAM" id="MobiDB-lite"/>
    </source>
</evidence>
<organism evidence="2 3">
    <name type="scientific">Candidatus Aveggerthella stercoripullorum</name>
    <dbReference type="NCBI Taxonomy" id="2840688"/>
    <lineage>
        <taxon>Bacteria</taxon>
        <taxon>Bacillati</taxon>
        <taxon>Actinomycetota</taxon>
        <taxon>Coriobacteriia</taxon>
        <taxon>Eggerthellales</taxon>
        <taxon>Eggerthellaceae</taxon>
        <taxon>Eggerthellaceae incertae sedis</taxon>
        <taxon>Candidatus Aveggerthella</taxon>
    </lineage>
</organism>
<dbReference type="EMBL" id="DVGB01000004">
    <property type="protein sequence ID" value="HIR00748.1"/>
    <property type="molecule type" value="Genomic_DNA"/>
</dbReference>
<proteinExistence type="predicted"/>
<dbReference type="Proteomes" id="UP000824261">
    <property type="component" value="Unassembled WGS sequence"/>
</dbReference>
<accession>A0A9D1A0D7</accession>
<evidence type="ECO:0000313" key="3">
    <source>
        <dbReference type="Proteomes" id="UP000824261"/>
    </source>
</evidence>
<dbReference type="AlphaFoldDB" id="A0A9D1A0D7"/>
<reference evidence="2" key="1">
    <citation type="submission" date="2020-10" db="EMBL/GenBank/DDBJ databases">
        <authorList>
            <person name="Gilroy R."/>
        </authorList>
    </citation>
    <scope>NUCLEOTIDE SEQUENCE</scope>
    <source>
        <strain evidence="2">ChiGjej1B1-2707</strain>
    </source>
</reference>
<evidence type="ECO:0000313" key="2">
    <source>
        <dbReference type="EMBL" id="HIR00748.1"/>
    </source>
</evidence>
<feature type="region of interest" description="Disordered" evidence="1">
    <location>
        <begin position="1"/>
        <end position="32"/>
    </location>
</feature>
<gene>
    <name evidence="2" type="ORF">IAA69_00500</name>
</gene>
<protein>
    <submittedName>
        <fullName evidence="2">Uncharacterized protein</fullName>
    </submittedName>
</protein>
<comment type="caution">
    <text evidence="2">The sequence shown here is derived from an EMBL/GenBank/DDBJ whole genome shotgun (WGS) entry which is preliminary data.</text>
</comment>
<reference evidence="2" key="2">
    <citation type="journal article" date="2021" name="PeerJ">
        <title>Extensive microbial diversity within the chicken gut microbiome revealed by metagenomics and culture.</title>
        <authorList>
            <person name="Gilroy R."/>
            <person name="Ravi A."/>
            <person name="Getino M."/>
            <person name="Pursley I."/>
            <person name="Horton D.L."/>
            <person name="Alikhan N.F."/>
            <person name="Baker D."/>
            <person name="Gharbi K."/>
            <person name="Hall N."/>
            <person name="Watson M."/>
            <person name="Adriaenssens E.M."/>
            <person name="Foster-Nyarko E."/>
            <person name="Jarju S."/>
            <person name="Secka A."/>
            <person name="Antonio M."/>
            <person name="Oren A."/>
            <person name="Chaudhuri R.R."/>
            <person name="La Ragione R."/>
            <person name="Hildebrand F."/>
            <person name="Pallen M.J."/>
        </authorList>
    </citation>
    <scope>NUCLEOTIDE SEQUENCE</scope>
    <source>
        <strain evidence="2">ChiGjej1B1-2707</strain>
    </source>
</reference>
<name>A0A9D1A0D7_9ACTN</name>
<sequence length="68" mass="7247">MNAPVDARMHDDRAAEALPDVHGLNTSEKVESPLTDDDLELVLGGLVELPNEPVDPLSALERDSTSPA</sequence>